<keyword evidence="5" id="KW-1185">Reference proteome</keyword>
<evidence type="ECO:0000256" key="1">
    <source>
        <dbReference type="SAM" id="MobiDB-lite"/>
    </source>
</evidence>
<accession>A0A813GCY7</accession>
<gene>
    <name evidence="4" type="ORF">PGLA1383_LOCUS40221</name>
</gene>
<evidence type="ECO:0000313" key="4">
    <source>
        <dbReference type="EMBL" id="CAE8622855.1"/>
    </source>
</evidence>
<keyword evidence="2" id="KW-0812">Transmembrane</keyword>
<evidence type="ECO:0000256" key="2">
    <source>
        <dbReference type="SAM" id="Phobius"/>
    </source>
</evidence>
<reference evidence="4" key="1">
    <citation type="submission" date="2021-02" db="EMBL/GenBank/DDBJ databases">
        <authorList>
            <person name="Dougan E. K."/>
            <person name="Rhodes N."/>
            <person name="Thang M."/>
            <person name="Chan C."/>
        </authorList>
    </citation>
    <scope>NUCLEOTIDE SEQUENCE</scope>
</reference>
<keyword evidence="3" id="KW-0732">Signal</keyword>
<proteinExistence type="predicted"/>
<sequence>MVSLSRTCSAVLGMIVLHCLGFLLLPAPTAAQWSPSPSASSGPATQSSNSSAPNYKAASSAAGTSLPLLALAGAGALFVTRS</sequence>
<dbReference type="EMBL" id="CAJNNV010028071">
    <property type="protein sequence ID" value="CAE8622855.1"/>
    <property type="molecule type" value="Genomic_DNA"/>
</dbReference>
<dbReference type="Proteomes" id="UP000654075">
    <property type="component" value="Unassembled WGS sequence"/>
</dbReference>
<feature type="transmembrane region" description="Helical" evidence="2">
    <location>
        <begin position="55"/>
        <end position="79"/>
    </location>
</feature>
<dbReference type="AlphaFoldDB" id="A0A813GCY7"/>
<name>A0A813GCY7_POLGL</name>
<feature type="chain" id="PRO_5032971018" evidence="3">
    <location>
        <begin position="32"/>
        <end position="82"/>
    </location>
</feature>
<protein>
    <submittedName>
        <fullName evidence="4">Uncharacterized protein</fullName>
    </submittedName>
</protein>
<keyword evidence="2" id="KW-1133">Transmembrane helix</keyword>
<comment type="caution">
    <text evidence="4">The sequence shown here is derived from an EMBL/GenBank/DDBJ whole genome shotgun (WGS) entry which is preliminary data.</text>
</comment>
<evidence type="ECO:0000256" key="3">
    <source>
        <dbReference type="SAM" id="SignalP"/>
    </source>
</evidence>
<organism evidence="4 5">
    <name type="scientific">Polarella glacialis</name>
    <name type="common">Dinoflagellate</name>
    <dbReference type="NCBI Taxonomy" id="89957"/>
    <lineage>
        <taxon>Eukaryota</taxon>
        <taxon>Sar</taxon>
        <taxon>Alveolata</taxon>
        <taxon>Dinophyceae</taxon>
        <taxon>Suessiales</taxon>
        <taxon>Suessiaceae</taxon>
        <taxon>Polarella</taxon>
    </lineage>
</organism>
<feature type="region of interest" description="Disordered" evidence="1">
    <location>
        <begin position="31"/>
        <end position="58"/>
    </location>
</feature>
<keyword evidence="2" id="KW-0472">Membrane</keyword>
<evidence type="ECO:0000313" key="5">
    <source>
        <dbReference type="Proteomes" id="UP000654075"/>
    </source>
</evidence>
<feature type="signal peptide" evidence="3">
    <location>
        <begin position="1"/>
        <end position="31"/>
    </location>
</feature>